<dbReference type="GO" id="GO:0016020">
    <property type="term" value="C:membrane"/>
    <property type="evidence" value="ECO:0007669"/>
    <property type="project" value="TreeGrafter"/>
</dbReference>
<keyword evidence="1" id="KW-1133">Transmembrane helix</keyword>
<feature type="transmembrane region" description="Helical" evidence="1">
    <location>
        <begin position="124"/>
        <end position="152"/>
    </location>
</feature>
<dbReference type="RefSeq" id="WP_111216253.1">
    <property type="nucleotide sequence ID" value="NZ_CP117255.1"/>
</dbReference>
<feature type="transmembrane region" description="Helical" evidence="1">
    <location>
        <begin position="159"/>
        <end position="176"/>
    </location>
</feature>
<keyword evidence="1" id="KW-0472">Membrane</keyword>
<feature type="transmembrane region" description="Helical" evidence="1">
    <location>
        <begin position="209"/>
        <end position="228"/>
    </location>
</feature>
<feature type="transmembrane region" description="Helical" evidence="1">
    <location>
        <begin position="271"/>
        <end position="288"/>
    </location>
</feature>
<protein>
    <submittedName>
        <fullName evidence="3">Acyltransferase</fullName>
    </submittedName>
</protein>
<proteinExistence type="predicted"/>
<dbReference type="Proteomes" id="UP000249499">
    <property type="component" value="Chromosome"/>
</dbReference>
<dbReference type="InterPro" id="IPR002656">
    <property type="entry name" value="Acyl_transf_3_dom"/>
</dbReference>
<evidence type="ECO:0000313" key="4">
    <source>
        <dbReference type="Proteomes" id="UP000249499"/>
    </source>
</evidence>
<dbReference type="KEGG" id="rtu:PR017_17405"/>
<evidence type="ECO:0000313" key="3">
    <source>
        <dbReference type="EMBL" id="WFR95512.1"/>
    </source>
</evidence>
<dbReference type="PANTHER" id="PTHR23028:SF131">
    <property type="entry name" value="BLR2367 PROTEIN"/>
    <property type="match status" value="1"/>
</dbReference>
<dbReference type="Pfam" id="PF01757">
    <property type="entry name" value="Acyl_transf_3"/>
    <property type="match status" value="1"/>
</dbReference>
<feature type="transmembrane region" description="Helical" evidence="1">
    <location>
        <begin position="182"/>
        <end position="202"/>
    </location>
</feature>
<keyword evidence="4" id="KW-1185">Reference proteome</keyword>
<name>A0AAF1K4B9_9HYPH</name>
<dbReference type="GO" id="GO:0016747">
    <property type="term" value="F:acyltransferase activity, transferring groups other than amino-acyl groups"/>
    <property type="evidence" value="ECO:0007669"/>
    <property type="project" value="InterPro"/>
</dbReference>
<feature type="transmembrane region" description="Helical" evidence="1">
    <location>
        <begin position="37"/>
        <end position="56"/>
    </location>
</feature>
<accession>A0AAF1K4B9</accession>
<dbReference type="GO" id="GO:0000271">
    <property type="term" value="P:polysaccharide biosynthetic process"/>
    <property type="evidence" value="ECO:0007669"/>
    <property type="project" value="TreeGrafter"/>
</dbReference>
<feature type="transmembrane region" description="Helical" evidence="1">
    <location>
        <begin position="82"/>
        <end position="104"/>
    </location>
</feature>
<sequence length="358" mass="40040">MLRLVASMMVLISHLQHEVMDQSFVDTANFKPFDPVFWAGGVDLFFIISGFIMYHLSRNSFGKPGAPLQFILRRIVRVAPPYWFFTIAMLCAMVVFASSIRYGSPSLEQIVGSFLFIPLPDPYGHFYPVLILGWTLNFEMLFYVVFAIGLFFSKGWGMTWVIAALLVLGGLPYFHVVQTPPFAFWANPIVFEFLFGIALAHLRDRGVRLGALAGWSLFVAGMLLMVVFKSTGLTELGGLWRPLWMGLPAFVACAGPALLDEKLDNALKPLMRVLVFGGNASFALYLSHPFSINLVALVAPRIGIHSPWLYIFVAGGFAMFVAAFVYLLLERPMTGWLHRRFWGPKVPKSFDVPAVGPR</sequence>
<dbReference type="EMBL" id="CP117255">
    <property type="protein sequence ID" value="WFR95512.1"/>
    <property type="molecule type" value="Genomic_DNA"/>
</dbReference>
<reference evidence="4" key="2">
    <citation type="journal article" date="2023" name="MicrobiologyOpen">
        <title>Genomics of the tumorigenes clade of the family Rhizobiaceae and description of Rhizobium rhododendri sp. nov.</title>
        <authorList>
            <person name="Kuzmanovic N."/>
            <person name="diCenzo G.C."/>
            <person name="Bunk B."/>
            <person name="Sproeer C."/>
            <person name="Fruehling A."/>
            <person name="Neumann-Schaal M."/>
            <person name="Overmann J."/>
            <person name="Smalla K."/>
        </authorList>
    </citation>
    <scope>NUCLEOTIDE SEQUENCE [LARGE SCALE GENOMIC DNA]</scope>
    <source>
        <strain evidence="4">1078</strain>
    </source>
</reference>
<organism evidence="3 4">
    <name type="scientific">Rhizobium tumorigenes</name>
    <dbReference type="NCBI Taxonomy" id="2041385"/>
    <lineage>
        <taxon>Bacteria</taxon>
        <taxon>Pseudomonadati</taxon>
        <taxon>Pseudomonadota</taxon>
        <taxon>Alphaproteobacteria</taxon>
        <taxon>Hyphomicrobiales</taxon>
        <taxon>Rhizobiaceae</taxon>
        <taxon>Rhizobium/Agrobacterium group</taxon>
        <taxon>Rhizobium</taxon>
    </lineage>
</organism>
<feature type="domain" description="Acyltransferase 3" evidence="2">
    <location>
        <begin position="2"/>
        <end position="325"/>
    </location>
</feature>
<evidence type="ECO:0000259" key="2">
    <source>
        <dbReference type="Pfam" id="PF01757"/>
    </source>
</evidence>
<dbReference type="InterPro" id="IPR050879">
    <property type="entry name" value="Acyltransferase_3"/>
</dbReference>
<gene>
    <name evidence="3" type="ORF">PR017_17405</name>
</gene>
<dbReference type="PANTHER" id="PTHR23028">
    <property type="entry name" value="ACETYLTRANSFERASE"/>
    <property type="match status" value="1"/>
</dbReference>
<reference evidence="3 4" key="1">
    <citation type="journal article" date="2018" name="Sci. Rep.">
        <title>Rhizobium tumorigenes sp. nov., a novel plant tumorigenic bacterium isolated from cane gall tumors on thornless blackberry.</title>
        <authorList>
            <person name="Kuzmanovi N."/>
            <person name="Smalla K."/>
            <person name="Gronow S."/>
            <person name="PuBawska J."/>
        </authorList>
    </citation>
    <scope>NUCLEOTIDE SEQUENCE [LARGE SCALE GENOMIC DNA]</scope>
    <source>
        <strain evidence="3 4">1078</strain>
    </source>
</reference>
<feature type="transmembrane region" description="Helical" evidence="1">
    <location>
        <begin position="240"/>
        <end position="259"/>
    </location>
</feature>
<keyword evidence="1" id="KW-0812">Transmembrane</keyword>
<keyword evidence="3" id="KW-0808">Transferase</keyword>
<dbReference type="AlphaFoldDB" id="A0AAF1K4B9"/>
<feature type="transmembrane region" description="Helical" evidence="1">
    <location>
        <begin position="308"/>
        <end position="329"/>
    </location>
</feature>
<evidence type="ECO:0000256" key="1">
    <source>
        <dbReference type="SAM" id="Phobius"/>
    </source>
</evidence>
<keyword evidence="3" id="KW-0012">Acyltransferase</keyword>